<reference evidence="4" key="1">
    <citation type="submission" date="2020-02" db="EMBL/GenBank/DDBJ databases">
        <authorList>
            <person name="Meier V. D."/>
        </authorList>
    </citation>
    <scope>NUCLEOTIDE SEQUENCE</scope>
    <source>
        <strain evidence="4">AVDCRST_MAG74</strain>
    </source>
</reference>
<comment type="similarity">
    <text evidence="1">Belongs to the thioredoxin family. DsbA subfamily.</text>
</comment>
<dbReference type="Gene3D" id="3.40.30.10">
    <property type="entry name" value="Glutaredoxin"/>
    <property type="match status" value="1"/>
</dbReference>
<dbReference type="InterPro" id="IPR036249">
    <property type="entry name" value="Thioredoxin-like_sf"/>
</dbReference>
<protein>
    <recommendedName>
        <fullName evidence="3">Thioredoxin domain-containing protein</fullName>
    </recommendedName>
</protein>
<keyword evidence="2" id="KW-0732">Signal</keyword>
<organism evidence="4">
    <name type="scientific">uncultured Pyrinomonadaceae bacterium</name>
    <dbReference type="NCBI Taxonomy" id="2283094"/>
    <lineage>
        <taxon>Bacteria</taxon>
        <taxon>Pseudomonadati</taxon>
        <taxon>Acidobacteriota</taxon>
        <taxon>Blastocatellia</taxon>
        <taxon>Blastocatellales</taxon>
        <taxon>Pyrinomonadaceae</taxon>
        <taxon>environmental samples</taxon>
    </lineage>
</organism>
<feature type="signal peptide" evidence="2">
    <location>
        <begin position="1"/>
        <end position="18"/>
    </location>
</feature>
<accession>A0A6J4P301</accession>
<feature type="chain" id="PRO_5027060601" description="Thioredoxin domain-containing protein" evidence="2">
    <location>
        <begin position="19"/>
        <end position="441"/>
    </location>
</feature>
<dbReference type="PANTHER" id="PTHR13887">
    <property type="entry name" value="GLUTATHIONE S-TRANSFERASE KAPPA"/>
    <property type="match status" value="1"/>
</dbReference>
<gene>
    <name evidence="4" type="ORF">AVDCRST_MAG74-1599</name>
</gene>
<dbReference type="InterPro" id="IPR012336">
    <property type="entry name" value="Thioredoxin-like_fold"/>
</dbReference>
<dbReference type="AlphaFoldDB" id="A0A6J4P301"/>
<evidence type="ECO:0000256" key="1">
    <source>
        <dbReference type="ARBA" id="ARBA00005791"/>
    </source>
</evidence>
<evidence type="ECO:0000256" key="2">
    <source>
        <dbReference type="SAM" id="SignalP"/>
    </source>
</evidence>
<dbReference type="SUPFAM" id="SSF109998">
    <property type="entry name" value="Triger factor/SurA peptide-binding domain-like"/>
    <property type="match status" value="1"/>
</dbReference>
<dbReference type="PROSITE" id="PS51352">
    <property type="entry name" value="THIOREDOXIN_2"/>
    <property type="match status" value="1"/>
</dbReference>
<feature type="domain" description="Thioredoxin" evidence="3">
    <location>
        <begin position="262"/>
        <end position="440"/>
    </location>
</feature>
<dbReference type="Pfam" id="PF13462">
    <property type="entry name" value="Thioredoxin_4"/>
    <property type="match status" value="1"/>
</dbReference>
<dbReference type="EMBL" id="CADCUR010000135">
    <property type="protein sequence ID" value="CAA9401235.1"/>
    <property type="molecule type" value="Genomic_DNA"/>
</dbReference>
<dbReference type="SUPFAM" id="SSF52833">
    <property type="entry name" value="Thioredoxin-like"/>
    <property type="match status" value="1"/>
</dbReference>
<sequence length="441" mass="49052">MKLFSIILLLFLSFNALAQKPGEILATANGQNYTAVDLAPEVRQEFENLPKMIANVRQSLLEQQINEILFEAEAAAQKITVEKLIEREIRAKIAAPTEAQIKAVYEANRAAVDSKTLEEIRPQIVAFLKREPEQAAYNSYLSNLKVKYKAALGKDVNAANLTGFETLATAAGQQISTRSYDAKNKIALAEIEAEVYERTRAALEQIVYSELLIAEAKTQNIGAGDLIEREITSKLKDYSDEERLPLENALREKLFRKYNAKFTIKEIAPVVQNISTDDDPTQGKTTAPVTVVMFTDFQCPACAGVHPVLKRVLAEYADKVRFVVRDFPLVQIHENAFQSAIAAGAANAQGKFYEYTEVLYKNQNALDAVSLKKYAADLGLNVKQFEADLANPKIADEIRKDIEDGKRYGLSGTPTVFVNGARVRQLSPEGFRRAVDRALKK</sequence>
<proteinExistence type="inferred from homology"/>
<evidence type="ECO:0000313" key="4">
    <source>
        <dbReference type="EMBL" id="CAA9401235.1"/>
    </source>
</evidence>
<dbReference type="InterPro" id="IPR027304">
    <property type="entry name" value="Trigger_fact/SurA_dom_sf"/>
</dbReference>
<dbReference type="InterPro" id="IPR013766">
    <property type="entry name" value="Thioredoxin_domain"/>
</dbReference>
<name>A0A6J4P301_9BACT</name>
<evidence type="ECO:0000259" key="3">
    <source>
        <dbReference type="PROSITE" id="PS51352"/>
    </source>
</evidence>
<dbReference type="PANTHER" id="PTHR13887:SF55">
    <property type="entry name" value="SLR0313 PROTEIN"/>
    <property type="match status" value="1"/>
</dbReference>
<dbReference type="Gene3D" id="1.10.4030.10">
    <property type="entry name" value="Porin chaperone SurA, peptide-binding domain"/>
    <property type="match status" value="1"/>
</dbReference>